<evidence type="ECO:0000313" key="2">
    <source>
        <dbReference type="EMBL" id="KEH18725.1"/>
    </source>
</evidence>
<evidence type="ECO:0000313" key="3">
    <source>
        <dbReference type="EnsemblPlants" id="KEH18725"/>
    </source>
</evidence>
<dbReference type="HOGENOM" id="CLU_3127400_0_0_1"/>
<feature type="region of interest" description="Disordered" evidence="1">
    <location>
        <begin position="14"/>
        <end position="50"/>
    </location>
</feature>
<dbReference type="EMBL" id="CM001224">
    <property type="protein sequence ID" value="KEH18725.1"/>
    <property type="molecule type" value="Genomic_DNA"/>
</dbReference>
<name>A0A072TYV5_MEDTR</name>
<dbReference type="EnsemblPlants" id="KEH18725">
    <property type="protein sequence ID" value="KEH18725"/>
    <property type="gene ID" value="MTR_8g028095"/>
</dbReference>
<protein>
    <submittedName>
        <fullName evidence="2 3">Uncharacterized protein</fullName>
    </submittedName>
</protein>
<gene>
    <name evidence="2" type="ordered locus">MTR_8g028095</name>
</gene>
<dbReference type="AlphaFoldDB" id="A0A072TYV5"/>
<reference evidence="2 4" key="1">
    <citation type="journal article" date="2011" name="Nature">
        <title>The Medicago genome provides insight into the evolution of rhizobial symbioses.</title>
        <authorList>
            <person name="Young N.D."/>
            <person name="Debelle F."/>
            <person name="Oldroyd G.E."/>
            <person name="Geurts R."/>
            <person name="Cannon S.B."/>
            <person name="Udvardi M.K."/>
            <person name="Benedito V.A."/>
            <person name="Mayer K.F."/>
            <person name="Gouzy J."/>
            <person name="Schoof H."/>
            <person name="Van de Peer Y."/>
            <person name="Proost S."/>
            <person name="Cook D.R."/>
            <person name="Meyers B.C."/>
            <person name="Spannagl M."/>
            <person name="Cheung F."/>
            <person name="De Mita S."/>
            <person name="Krishnakumar V."/>
            <person name="Gundlach H."/>
            <person name="Zhou S."/>
            <person name="Mudge J."/>
            <person name="Bharti A.K."/>
            <person name="Murray J.D."/>
            <person name="Naoumkina M.A."/>
            <person name="Rosen B."/>
            <person name="Silverstein K.A."/>
            <person name="Tang H."/>
            <person name="Rombauts S."/>
            <person name="Zhao P.X."/>
            <person name="Zhou P."/>
            <person name="Barbe V."/>
            <person name="Bardou P."/>
            <person name="Bechner M."/>
            <person name="Bellec A."/>
            <person name="Berger A."/>
            <person name="Berges H."/>
            <person name="Bidwell S."/>
            <person name="Bisseling T."/>
            <person name="Choisne N."/>
            <person name="Couloux A."/>
            <person name="Denny R."/>
            <person name="Deshpande S."/>
            <person name="Dai X."/>
            <person name="Doyle J.J."/>
            <person name="Dudez A.M."/>
            <person name="Farmer A.D."/>
            <person name="Fouteau S."/>
            <person name="Franken C."/>
            <person name="Gibelin C."/>
            <person name="Gish J."/>
            <person name="Goldstein S."/>
            <person name="Gonzalez A.J."/>
            <person name="Green P.J."/>
            <person name="Hallab A."/>
            <person name="Hartog M."/>
            <person name="Hua A."/>
            <person name="Humphray S.J."/>
            <person name="Jeong D.H."/>
            <person name="Jing Y."/>
            <person name="Jocker A."/>
            <person name="Kenton S.M."/>
            <person name="Kim D.J."/>
            <person name="Klee K."/>
            <person name="Lai H."/>
            <person name="Lang C."/>
            <person name="Lin S."/>
            <person name="Macmil S.L."/>
            <person name="Magdelenat G."/>
            <person name="Matthews L."/>
            <person name="McCorrison J."/>
            <person name="Monaghan E.L."/>
            <person name="Mun J.H."/>
            <person name="Najar F.Z."/>
            <person name="Nicholson C."/>
            <person name="Noirot C."/>
            <person name="O'Bleness M."/>
            <person name="Paule C.R."/>
            <person name="Poulain J."/>
            <person name="Prion F."/>
            <person name="Qin B."/>
            <person name="Qu C."/>
            <person name="Retzel E.F."/>
            <person name="Riddle C."/>
            <person name="Sallet E."/>
            <person name="Samain S."/>
            <person name="Samson N."/>
            <person name="Sanders I."/>
            <person name="Saurat O."/>
            <person name="Scarpelli C."/>
            <person name="Schiex T."/>
            <person name="Segurens B."/>
            <person name="Severin A.J."/>
            <person name="Sherrier D.J."/>
            <person name="Shi R."/>
            <person name="Sims S."/>
            <person name="Singer S.R."/>
            <person name="Sinharoy S."/>
            <person name="Sterck L."/>
            <person name="Viollet A."/>
            <person name="Wang B.B."/>
            <person name="Wang K."/>
            <person name="Wang M."/>
            <person name="Wang X."/>
            <person name="Warfsmann J."/>
            <person name="Weissenbach J."/>
            <person name="White D.D."/>
            <person name="White J.D."/>
            <person name="Wiley G.B."/>
            <person name="Wincker P."/>
            <person name="Xing Y."/>
            <person name="Yang L."/>
            <person name="Yao Z."/>
            <person name="Ying F."/>
            <person name="Zhai J."/>
            <person name="Zhou L."/>
            <person name="Zuber A."/>
            <person name="Denarie J."/>
            <person name="Dixon R.A."/>
            <person name="May G.D."/>
            <person name="Schwartz D.C."/>
            <person name="Rogers J."/>
            <person name="Quetier F."/>
            <person name="Town C.D."/>
            <person name="Roe B.A."/>
        </authorList>
    </citation>
    <scope>NUCLEOTIDE SEQUENCE [LARGE SCALE GENOMIC DNA]</scope>
    <source>
        <strain evidence="2">A17</strain>
        <strain evidence="3 4">cv. Jemalong A17</strain>
    </source>
</reference>
<proteinExistence type="predicted"/>
<evidence type="ECO:0000256" key="1">
    <source>
        <dbReference type="SAM" id="MobiDB-lite"/>
    </source>
</evidence>
<evidence type="ECO:0000313" key="4">
    <source>
        <dbReference type="Proteomes" id="UP000002051"/>
    </source>
</evidence>
<sequence length="50" mass="5531">MKNEGCLQFANPFSGYTLSDFGLSPHTRTPRIEHLERDPSGNLGKTLIPS</sequence>
<reference evidence="3" key="3">
    <citation type="submission" date="2015-04" db="UniProtKB">
        <authorList>
            <consortium name="EnsemblPlants"/>
        </authorList>
    </citation>
    <scope>IDENTIFICATION</scope>
    <source>
        <strain evidence="3">cv. Jemalong A17</strain>
    </source>
</reference>
<organism evidence="2 4">
    <name type="scientific">Medicago truncatula</name>
    <name type="common">Barrel medic</name>
    <name type="synonym">Medicago tribuloides</name>
    <dbReference type="NCBI Taxonomy" id="3880"/>
    <lineage>
        <taxon>Eukaryota</taxon>
        <taxon>Viridiplantae</taxon>
        <taxon>Streptophyta</taxon>
        <taxon>Embryophyta</taxon>
        <taxon>Tracheophyta</taxon>
        <taxon>Spermatophyta</taxon>
        <taxon>Magnoliopsida</taxon>
        <taxon>eudicotyledons</taxon>
        <taxon>Gunneridae</taxon>
        <taxon>Pentapetalae</taxon>
        <taxon>rosids</taxon>
        <taxon>fabids</taxon>
        <taxon>Fabales</taxon>
        <taxon>Fabaceae</taxon>
        <taxon>Papilionoideae</taxon>
        <taxon>50 kb inversion clade</taxon>
        <taxon>NPAAA clade</taxon>
        <taxon>Hologalegina</taxon>
        <taxon>IRL clade</taxon>
        <taxon>Trifolieae</taxon>
        <taxon>Medicago</taxon>
    </lineage>
</organism>
<keyword evidence="4" id="KW-1185">Reference proteome</keyword>
<reference evidence="2 4" key="2">
    <citation type="journal article" date="2014" name="BMC Genomics">
        <title>An improved genome release (version Mt4.0) for the model legume Medicago truncatula.</title>
        <authorList>
            <person name="Tang H."/>
            <person name="Krishnakumar V."/>
            <person name="Bidwell S."/>
            <person name="Rosen B."/>
            <person name="Chan A."/>
            <person name="Zhou S."/>
            <person name="Gentzbittel L."/>
            <person name="Childs K.L."/>
            <person name="Yandell M."/>
            <person name="Gundlach H."/>
            <person name="Mayer K.F."/>
            <person name="Schwartz D.C."/>
            <person name="Town C.D."/>
        </authorList>
    </citation>
    <scope>GENOME REANNOTATION</scope>
    <source>
        <strain evidence="2">A17</strain>
        <strain evidence="3 4">cv. Jemalong A17</strain>
    </source>
</reference>
<feature type="compositionally biased region" description="Basic and acidic residues" evidence="1">
    <location>
        <begin position="30"/>
        <end position="39"/>
    </location>
</feature>
<dbReference type="Proteomes" id="UP000002051">
    <property type="component" value="Chromosome 8"/>
</dbReference>
<accession>A0A072TYV5</accession>